<evidence type="ECO:0000256" key="1">
    <source>
        <dbReference type="SAM" id="Phobius"/>
    </source>
</evidence>
<feature type="transmembrane region" description="Helical" evidence="1">
    <location>
        <begin position="102"/>
        <end position="119"/>
    </location>
</feature>
<proteinExistence type="predicted"/>
<evidence type="ECO:0000313" key="3">
    <source>
        <dbReference type="EMBL" id="MXP76017.1"/>
    </source>
</evidence>
<keyword evidence="1" id="KW-0812">Transmembrane</keyword>
<keyword evidence="1" id="KW-0472">Membrane</keyword>
<keyword evidence="2" id="KW-0732">Signal</keyword>
<protein>
    <submittedName>
        <fullName evidence="3">Stage III sporulation protein AF</fullName>
    </submittedName>
</protein>
<dbReference type="InterPro" id="IPR014194">
    <property type="entry name" value="Spore_III_AE"/>
</dbReference>
<reference evidence="3 4" key="1">
    <citation type="submission" date="2019-12" db="EMBL/GenBank/DDBJ databases">
        <title>Sporaefaciens musculi gen. nov., sp. nov., a novel bacterium isolated from the caecum of an obese mouse.</title>
        <authorList>
            <person name="Rasmussen T.S."/>
            <person name="Streidl T."/>
            <person name="Hitch T.C.A."/>
            <person name="Wortmann E."/>
            <person name="Deptula P."/>
            <person name="Hansen M."/>
            <person name="Nielsen D.S."/>
            <person name="Clavel T."/>
            <person name="Vogensen F.K."/>
        </authorList>
    </citation>
    <scope>NUCLEOTIDE SEQUENCE [LARGE SCALE GENOMIC DNA]</scope>
    <source>
        <strain evidence="3 4">WCA-9-b2</strain>
    </source>
</reference>
<feature type="transmembrane region" description="Helical" evidence="1">
    <location>
        <begin position="308"/>
        <end position="339"/>
    </location>
</feature>
<feature type="transmembrane region" description="Helical" evidence="1">
    <location>
        <begin position="161"/>
        <end position="180"/>
    </location>
</feature>
<feature type="transmembrane region" description="Helical" evidence="1">
    <location>
        <begin position="236"/>
        <end position="262"/>
    </location>
</feature>
<name>A0A7X3SJ47_9FIRM</name>
<feature type="transmembrane region" description="Helical" evidence="1">
    <location>
        <begin position="283"/>
        <end position="302"/>
    </location>
</feature>
<dbReference type="Proteomes" id="UP000460412">
    <property type="component" value="Unassembled WGS sequence"/>
</dbReference>
<feature type="transmembrane region" description="Helical" evidence="1">
    <location>
        <begin position="192"/>
        <end position="216"/>
    </location>
</feature>
<accession>A0A7X3SJ47</accession>
<feature type="transmembrane region" description="Helical" evidence="1">
    <location>
        <begin position="131"/>
        <end position="155"/>
    </location>
</feature>
<dbReference type="AlphaFoldDB" id="A0A7X3SJ47"/>
<dbReference type="Pfam" id="PF09546">
    <property type="entry name" value="Spore_III_AE"/>
    <property type="match status" value="1"/>
</dbReference>
<evidence type="ECO:0000313" key="4">
    <source>
        <dbReference type="Proteomes" id="UP000460412"/>
    </source>
</evidence>
<comment type="caution">
    <text evidence="3">The sequence shown here is derived from an EMBL/GenBank/DDBJ whole genome shotgun (WGS) entry which is preliminary data.</text>
</comment>
<organism evidence="3 4">
    <name type="scientific">Sporofaciens musculi</name>
    <dbReference type="NCBI Taxonomy" id="2681861"/>
    <lineage>
        <taxon>Bacteria</taxon>
        <taxon>Bacillati</taxon>
        <taxon>Bacillota</taxon>
        <taxon>Clostridia</taxon>
        <taxon>Lachnospirales</taxon>
        <taxon>Lachnospiraceae</taxon>
        <taxon>Sporofaciens</taxon>
    </lineage>
</organism>
<feature type="chain" id="PRO_5039413978" evidence="2">
    <location>
        <begin position="28"/>
        <end position="386"/>
    </location>
</feature>
<sequence>MRKRKCALLVLAVAVATLVFFSPMKTAASEAATFSDIRDKLVSQYDFEEIDGSLKELFPDEQLDFKETLMGILSGDLDFSLQLLGELAADQLGYAFQSSRSNLIHMLLIALLAAVFSNFSKVFQSRQISDISFYGLYLLLIALAISSFEAVVNWVRGGIEALTAFMGVFCPLYFLAVSVAKGSATSVAFYHLVLFLIFLTEVVILNFLLPMLHIYMIVRVLNYLSDEDYLSKFAELIEMAVSWLLKTVLACIVGLNVIQGLISPAIDTVKRSVITRSAEAIPGIGDAIGGMAEVAIGTAVLVKNGIGMAGAVISIALCVVPLAQVACIVLLYKLAAAIIQPVSDKRIVGCIETVGEGCRMLLGVIFTTGFLFLLTIVVVAAVTGNV</sequence>
<evidence type="ECO:0000256" key="2">
    <source>
        <dbReference type="SAM" id="SignalP"/>
    </source>
</evidence>
<gene>
    <name evidence="3" type="ORF">GN277_11655</name>
</gene>
<feature type="transmembrane region" description="Helical" evidence="1">
    <location>
        <begin position="360"/>
        <end position="382"/>
    </location>
</feature>
<keyword evidence="1" id="KW-1133">Transmembrane helix</keyword>
<feature type="signal peptide" evidence="2">
    <location>
        <begin position="1"/>
        <end position="27"/>
    </location>
</feature>
<dbReference type="RefSeq" id="WP_159751193.1">
    <property type="nucleotide sequence ID" value="NZ_CASSPE010000019.1"/>
</dbReference>
<dbReference type="EMBL" id="WUQX01000001">
    <property type="protein sequence ID" value="MXP76017.1"/>
    <property type="molecule type" value="Genomic_DNA"/>
</dbReference>
<keyword evidence="4" id="KW-1185">Reference proteome</keyword>